<dbReference type="PANTHER" id="PTHR11552:SF147">
    <property type="entry name" value="CHOLINE DEHYDROGENASE, MITOCHONDRIAL"/>
    <property type="match status" value="1"/>
</dbReference>
<keyword evidence="8" id="KW-1185">Reference proteome</keyword>
<dbReference type="AlphaFoldDB" id="Q143U5"/>
<dbReference type="Gene3D" id="3.50.50.60">
    <property type="entry name" value="FAD/NAD(P)-binding domain"/>
    <property type="match status" value="1"/>
</dbReference>
<dbReference type="InterPro" id="IPR007867">
    <property type="entry name" value="GMC_OxRtase_C"/>
</dbReference>
<reference evidence="7 8" key="1">
    <citation type="journal article" date="2006" name="Proc. Natl. Acad. Sci. U.S.A.">
        <title>Burkholderia xenovorans LB400 harbors a multi-replicon, 9.73-Mbp genome shaped for versatility.</title>
        <authorList>
            <person name="Chain P.S."/>
            <person name="Denef V.J."/>
            <person name="Konstantinidis K.T."/>
            <person name="Vergez L.M."/>
            <person name="Agullo L."/>
            <person name="Reyes V.L."/>
            <person name="Hauser L."/>
            <person name="Cordova M."/>
            <person name="Gomez L."/>
            <person name="Gonzalez M."/>
            <person name="Land M."/>
            <person name="Lao V."/>
            <person name="Larimer F."/>
            <person name="LiPuma J.J."/>
            <person name="Mahenthiralingam E."/>
            <person name="Malfatti S.A."/>
            <person name="Marx C.J."/>
            <person name="Parnell J.J."/>
            <person name="Ramette A."/>
            <person name="Richardson P."/>
            <person name="Seeger M."/>
            <person name="Smith D."/>
            <person name="Spilker T."/>
            <person name="Sul W.J."/>
            <person name="Tsoi T.V."/>
            <person name="Ulrich L.E."/>
            <person name="Zhulin I.B."/>
            <person name="Tiedje J.M."/>
        </authorList>
    </citation>
    <scope>NUCLEOTIDE SEQUENCE [LARGE SCALE GENOMIC DNA]</scope>
    <source>
        <strain evidence="7 8">LB400</strain>
    </source>
</reference>
<dbReference type="KEGG" id="bxe:Bxe_A3595"/>
<dbReference type="RefSeq" id="WP_011487164.1">
    <property type="nucleotide sequence ID" value="NC_007951.1"/>
</dbReference>
<dbReference type="SUPFAM" id="SSF51905">
    <property type="entry name" value="FAD/NAD(P)-binding domain"/>
    <property type="match status" value="1"/>
</dbReference>
<keyword evidence="3" id="KW-0285">Flavoprotein</keyword>
<proteinExistence type="inferred from homology"/>
<protein>
    <submittedName>
        <fullName evidence="7">Glucose-methanol-choline oxidoreductase</fullName>
    </submittedName>
</protein>
<feature type="binding site" evidence="5">
    <location>
        <begin position="99"/>
        <end position="102"/>
    </location>
    <ligand>
        <name>FAD</name>
        <dbReference type="ChEBI" id="CHEBI:57692"/>
    </ligand>
</feature>
<evidence type="ECO:0000256" key="4">
    <source>
        <dbReference type="ARBA" id="ARBA00022827"/>
    </source>
</evidence>
<dbReference type="Proteomes" id="UP000001817">
    <property type="component" value="Chromosome 1"/>
</dbReference>
<name>Q143U5_PARXL</name>
<keyword evidence="4 5" id="KW-0274">FAD</keyword>
<evidence type="ECO:0000256" key="3">
    <source>
        <dbReference type="ARBA" id="ARBA00022630"/>
    </source>
</evidence>
<sequence length="549" mass="59775">MEKIETEFDYIIVGAGSAGCVLANRLSADPSVKVALIEAGPSDRRFPTNIKSSMPAGMLFLLPHSKYNWQYTFTGGSGVNGRSLLCPRGKLMGGTSSVNGMVYIRGHRLDYDDWAALGNDGWSYQEVLPFFKKHENNTQGEAPFHGVGGEVEVSVPENPNILSRTFIEAAREVGLPMNADANGTSQDGIGFNHVNHKYGRRYSSSRAFLHPILHRRNLHVLTDTLVERILFSGDRATGISILQGAAPTTLNATREVILSGGAINSPQLLMLSGIGPHAELARLGIETRVDLPGVGENLQDHPTVQVSRSNPSAESYALTLRAWPRVLGTPFAYLFAKKGMLATHGAEAGGFVRTLPELDRPDIQLTFVATIKKSVYKMPRTHGMMLMVHLMRPRTRGRIRLTSSSIQDKPELHPRFLDDPEDLQTLLRGVHQARRILGTKAFAPYVGEEVTPGAQYMSDEDLIKAIRAQVGTAYHPVGTCKMGPASDLMAVVDNELRVRGVRGLRVVDASIMPNIVGGNTNAPAMMIGERAASFILGEKVSRPEAVELA</sequence>
<dbReference type="PROSITE" id="PS51257">
    <property type="entry name" value="PROKAR_LIPOPROTEIN"/>
    <property type="match status" value="1"/>
</dbReference>
<evidence type="ECO:0000256" key="2">
    <source>
        <dbReference type="ARBA" id="ARBA00010790"/>
    </source>
</evidence>
<dbReference type="eggNOG" id="COG2303">
    <property type="taxonomic scope" value="Bacteria"/>
</dbReference>
<feature type="domain" description="Glucose-methanol-choline oxidoreductase N-terminal" evidence="6">
    <location>
        <begin position="261"/>
        <end position="275"/>
    </location>
</feature>
<evidence type="ECO:0000259" key="6">
    <source>
        <dbReference type="PROSITE" id="PS00624"/>
    </source>
</evidence>
<dbReference type="Pfam" id="PF05199">
    <property type="entry name" value="GMC_oxred_C"/>
    <property type="match status" value="1"/>
</dbReference>
<organism evidence="7 8">
    <name type="scientific">Paraburkholderia xenovorans (strain LB400)</name>
    <dbReference type="NCBI Taxonomy" id="266265"/>
    <lineage>
        <taxon>Bacteria</taxon>
        <taxon>Pseudomonadati</taxon>
        <taxon>Pseudomonadota</taxon>
        <taxon>Betaproteobacteria</taxon>
        <taxon>Burkholderiales</taxon>
        <taxon>Burkholderiaceae</taxon>
        <taxon>Paraburkholderia</taxon>
    </lineage>
</organism>
<evidence type="ECO:0000256" key="1">
    <source>
        <dbReference type="ARBA" id="ARBA00001974"/>
    </source>
</evidence>
<comment type="cofactor">
    <cofactor evidence="1 5">
        <name>FAD</name>
        <dbReference type="ChEBI" id="CHEBI:57692"/>
    </cofactor>
</comment>
<dbReference type="InterPro" id="IPR000172">
    <property type="entry name" value="GMC_OxRdtase_N"/>
</dbReference>
<dbReference type="GO" id="GO:0016614">
    <property type="term" value="F:oxidoreductase activity, acting on CH-OH group of donors"/>
    <property type="evidence" value="ECO:0007669"/>
    <property type="project" value="InterPro"/>
</dbReference>
<dbReference type="STRING" id="266265.Bxe_A3595"/>
<dbReference type="InterPro" id="IPR012132">
    <property type="entry name" value="GMC_OxRdtase"/>
</dbReference>
<dbReference type="PROSITE" id="PS00624">
    <property type="entry name" value="GMC_OXRED_2"/>
    <property type="match status" value="1"/>
</dbReference>
<evidence type="ECO:0000313" key="7">
    <source>
        <dbReference type="EMBL" id="ABE29394.1"/>
    </source>
</evidence>
<dbReference type="Pfam" id="PF00732">
    <property type="entry name" value="GMC_oxred_N"/>
    <property type="match status" value="1"/>
</dbReference>
<dbReference type="PIRSF" id="PIRSF000137">
    <property type="entry name" value="Alcohol_oxidase"/>
    <property type="match status" value="1"/>
</dbReference>
<feature type="binding site" evidence="5">
    <location>
        <position position="226"/>
    </location>
    <ligand>
        <name>FAD</name>
        <dbReference type="ChEBI" id="CHEBI:57692"/>
    </ligand>
</feature>
<accession>Q143U5</accession>
<evidence type="ECO:0000313" key="8">
    <source>
        <dbReference type="Proteomes" id="UP000001817"/>
    </source>
</evidence>
<dbReference type="PANTHER" id="PTHR11552">
    <property type="entry name" value="GLUCOSE-METHANOL-CHOLINE GMC OXIDOREDUCTASE"/>
    <property type="match status" value="1"/>
</dbReference>
<dbReference type="Gene3D" id="3.30.560.10">
    <property type="entry name" value="Glucose Oxidase, domain 3"/>
    <property type="match status" value="1"/>
</dbReference>
<dbReference type="GO" id="GO:0050660">
    <property type="term" value="F:flavin adenine dinucleotide binding"/>
    <property type="evidence" value="ECO:0007669"/>
    <property type="project" value="InterPro"/>
</dbReference>
<dbReference type="PATRIC" id="fig|266265.5.peg.871"/>
<dbReference type="SUPFAM" id="SSF54373">
    <property type="entry name" value="FAD-linked reductases, C-terminal domain"/>
    <property type="match status" value="1"/>
</dbReference>
<feature type="binding site" evidence="5">
    <location>
        <position position="95"/>
    </location>
    <ligand>
        <name>FAD</name>
        <dbReference type="ChEBI" id="CHEBI:57692"/>
    </ligand>
</feature>
<comment type="similarity">
    <text evidence="2">Belongs to the GMC oxidoreductase family.</text>
</comment>
<dbReference type="InterPro" id="IPR036188">
    <property type="entry name" value="FAD/NAD-bd_sf"/>
</dbReference>
<gene>
    <name evidence="7" type="ORF">Bxe_A3595</name>
</gene>
<dbReference type="EMBL" id="CP000270">
    <property type="protein sequence ID" value="ABE29394.1"/>
    <property type="molecule type" value="Genomic_DNA"/>
</dbReference>
<evidence type="ECO:0000256" key="5">
    <source>
        <dbReference type="PIRSR" id="PIRSR000137-2"/>
    </source>
</evidence>
<dbReference type="KEGG" id="bxb:DR64_1292"/>